<evidence type="ECO:0000313" key="2">
    <source>
        <dbReference type="EMBL" id="JAH15337.1"/>
    </source>
</evidence>
<reference evidence="2" key="2">
    <citation type="journal article" date="2015" name="Fish Shellfish Immunol.">
        <title>Early steps in the European eel (Anguilla anguilla)-Vibrio vulnificus interaction in the gills: Role of the RtxA13 toxin.</title>
        <authorList>
            <person name="Callol A."/>
            <person name="Pajuelo D."/>
            <person name="Ebbesson L."/>
            <person name="Teles M."/>
            <person name="MacKenzie S."/>
            <person name="Amaro C."/>
        </authorList>
    </citation>
    <scope>NUCLEOTIDE SEQUENCE</scope>
</reference>
<dbReference type="AlphaFoldDB" id="A0A0E9QFS8"/>
<name>A0A0E9QFS8_ANGAN</name>
<proteinExistence type="predicted"/>
<sequence>MFTEAFRDMVLDQPPSQGRGFSQSTGLSTVFTLEKFKKVNCEELQAFLPSPASQVRNGHLHF</sequence>
<dbReference type="EMBL" id="GBXM01093240">
    <property type="protein sequence ID" value="JAH15337.1"/>
    <property type="molecule type" value="Transcribed_RNA"/>
</dbReference>
<organism evidence="2">
    <name type="scientific">Anguilla anguilla</name>
    <name type="common">European freshwater eel</name>
    <name type="synonym">Muraena anguilla</name>
    <dbReference type="NCBI Taxonomy" id="7936"/>
    <lineage>
        <taxon>Eukaryota</taxon>
        <taxon>Metazoa</taxon>
        <taxon>Chordata</taxon>
        <taxon>Craniata</taxon>
        <taxon>Vertebrata</taxon>
        <taxon>Euteleostomi</taxon>
        <taxon>Actinopterygii</taxon>
        <taxon>Neopterygii</taxon>
        <taxon>Teleostei</taxon>
        <taxon>Anguilliformes</taxon>
        <taxon>Anguillidae</taxon>
        <taxon>Anguilla</taxon>
    </lineage>
</organism>
<feature type="region of interest" description="Disordered" evidence="1">
    <location>
        <begin position="1"/>
        <end position="23"/>
    </location>
</feature>
<accession>A0A0E9QFS8</accession>
<feature type="compositionally biased region" description="Polar residues" evidence="1">
    <location>
        <begin position="14"/>
        <end position="23"/>
    </location>
</feature>
<feature type="compositionally biased region" description="Basic and acidic residues" evidence="1">
    <location>
        <begin position="1"/>
        <end position="10"/>
    </location>
</feature>
<evidence type="ECO:0000256" key="1">
    <source>
        <dbReference type="SAM" id="MobiDB-lite"/>
    </source>
</evidence>
<protein>
    <submittedName>
        <fullName evidence="2">Uncharacterized protein</fullName>
    </submittedName>
</protein>
<reference evidence="2" key="1">
    <citation type="submission" date="2014-11" db="EMBL/GenBank/DDBJ databases">
        <authorList>
            <person name="Amaro Gonzalez C."/>
        </authorList>
    </citation>
    <scope>NUCLEOTIDE SEQUENCE</scope>
</reference>